<comment type="similarity">
    <text evidence="2 6">Belongs to the peptidase S26 family.</text>
</comment>
<evidence type="ECO:0000256" key="1">
    <source>
        <dbReference type="ARBA" id="ARBA00000677"/>
    </source>
</evidence>
<dbReference type="PRINTS" id="PR00727">
    <property type="entry name" value="LEADERPTASE"/>
</dbReference>
<dbReference type="PANTHER" id="PTHR43390">
    <property type="entry name" value="SIGNAL PEPTIDASE I"/>
    <property type="match status" value="1"/>
</dbReference>
<keyword evidence="9" id="KW-1185">Reference proteome</keyword>
<dbReference type="RefSeq" id="WP_378295365.1">
    <property type="nucleotide sequence ID" value="NZ_JBHULE010000035.1"/>
</dbReference>
<reference evidence="9" key="1">
    <citation type="journal article" date="2019" name="Int. J. Syst. Evol. Microbiol.">
        <title>The Global Catalogue of Microorganisms (GCM) 10K type strain sequencing project: providing services to taxonomists for standard genome sequencing and annotation.</title>
        <authorList>
            <consortium name="The Broad Institute Genomics Platform"/>
            <consortium name="The Broad Institute Genome Sequencing Center for Infectious Disease"/>
            <person name="Wu L."/>
            <person name="Ma J."/>
        </authorList>
    </citation>
    <scope>NUCLEOTIDE SEQUENCE [LARGE SCALE GENOMIC DNA]</scope>
    <source>
        <strain evidence="9">KCTC 52274</strain>
    </source>
</reference>
<evidence type="ECO:0000256" key="4">
    <source>
        <dbReference type="ARBA" id="ARBA00019232"/>
    </source>
</evidence>
<organism evidence="8 9">
    <name type="scientific">Aquimarina rubra</name>
    <dbReference type="NCBI Taxonomy" id="1920033"/>
    <lineage>
        <taxon>Bacteria</taxon>
        <taxon>Pseudomonadati</taxon>
        <taxon>Bacteroidota</taxon>
        <taxon>Flavobacteriia</taxon>
        <taxon>Flavobacteriales</taxon>
        <taxon>Flavobacteriaceae</taxon>
        <taxon>Aquimarina</taxon>
    </lineage>
</organism>
<sequence length="228" mass="26103">MNRNSKILVGLSVLVISIFLFIAYGTDVCRYYRNASTANAPTLPVGSRMLVSSLIKPNRLDFVTFKVGDSLFGKGKIIQRLVGIPGDTLEIKNGKLFINEHLVDSSLNLAHKYRVPFKMAEVIKQDLLNMYDGMPYYFQNKDSVTLFIPKNIANINDLGNYRIIENKKKFDELIFSIFNKKWNKDHFGPLILKEKEYFVMGDNRDNSHDSRYLGPILQGQIIGKAIRF</sequence>
<dbReference type="EC" id="3.4.21.89" evidence="3 6"/>
<dbReference type="CDD" id="cd06530">
    <property type="entry name" value="S26_SPase_I"/>
    <property type="match status" value="1"/>
</dbReference>
<dbReference type="Proteomes" id="UP001597319">
    <property type="component" value="Unassembled WGS sequence"/>
</dbReference>
<dbReference type="PANTHER" id="PTHR43390:SF1">
    <property type="entry name" value="CHLOROPLAST PROCESSING PEPTIDASE"/>
    <property type="match status" value="1"/>
</dbReference>
<evidence type="ECO:0000256" key="5">
    <source>
        <dbReference type="ARBA" id="ARBA00022801"/>
    </source>
</evidence>
<keyword evidence="6" id="KW-0645">Protease</keyword>
<evidence type="ECO:0000256" key="3">
    <source>
        <dbReference type="ARBA" id="ARBA00013208"/>
    </source>
</evidence>
<evidence type="ECO:0000313" key="9">
    <source>
        <dbReference type="Proteomes" id="UP001597319"/>
    </source>
</evidence>
<dbReference type="NCBIfam" id="TIGR02227">
    <property type="entry name" value="sigpep_I_bact"/>
    <property type="match status" value="1"/>
</dbReference>
<dbReference type="Gene3D" id="2.10.109.10">
    <property type="entry name" value="Umud Fragment, subunit A"/>
    <property type="match status" value="1"/>
</dbReference>
<dbReference type="Pfam" id="PF10502">
    <property type="entry name" value="Peptidase_S26"/>
    <property type="match status" value="1"/>
</dbReference>
<comment type="catalytic activity">
    <reaction evidence="1 6">
        <text>Cleavage of hydrophobic, N-terminal signal or leader sequences from secreted and periplasmic proteins.</text>
        <dbReference type="EC" id="3.4.21.89"/>
    </reaction>
</comment>
<dbReference type="PROSITE" id="PS00761">
    <property type="entry name" value="SPASE_I_3"/>
    <property type="match status" value="1"/>
</dbReference>
<dbReference type="InterPro" id="IPR036286">
    <property type="entry name" value="LexA/Signal_pep-like_sf"/>
</dbReference>
<dbReference type="GO" id="GO:0009003">
    <property type="term" value="F:signal peptidase activity"/>
    <property type="evidence" value="ECO:0007669"/>
    <property type="project" value="UniProtKB-EC"/>
</dbReference>
<dbReference type="InterPro" id="IPR019758">
    <property type="entry name" value="Pept_S26A_signal_pept_1_CS"/>
</dbReference>
<evidence type="ECO:0000259" key="7">
    <source>
        <dbReference type="Pfam" id="PF10502"/>
    </source>
</evidence>
<accession>A0ABW5LN61</accession>
<keyword evidence="5 6" id="KW-0378">Hydrolase</keyword>
<evidence type="ECO:0000256" key="6">
    <source>
        <dbReference type="RuleBase" id="RU362042"/>
    </source>
</evidence>
<evidence type="ECO:0000313" key="8">
    <source>
        <dbReference type="EMBL" id="MFD2565556.1"/>
    </source>
</evidence>
<comment type="caution">
    <text evidence="8">The sequence shown here is derived from an EMBL/GenBank/DDBJ whole genome shotgun (WGS) entry which is preliminary data.</text>
</comment>
<gene>
    <name evidence="8" type="primary">lepB</name>
    <name evidence="8" type="ORF">ACFSR1_22970</name>
</gene>
<evidence type="ECO:0000256" key="2">
    <source>
        <dbReference type="ARBA" id="ARBA00009370"/>
    </source>
</evidence>
<protein>
    <recommendedName>
        <fullName evidence="4 6">Signal peptidase I</fullName>
        <ecNumber evidence="3 6">3.4.21.89</ecNumber>
    </recommendedName>
</protein>
<dbReference type="InterPro" id="IPR000223">
    <property type="entry name" value="Pept_S26A_signal_pept_1"/>
</dbReference>
<proteinExistence type="inferred from homology"/>
<feature type="domain" description="Peptidase S26" evidence="7">
    <location>
        <begin position="13"/>
        <end position="226"/>
    </location>
</feature>
<dbReference type="InterPro" id="IPR019533">
    <property type="entry name" value="Peptidase_S26"/>
</dbReference>
<dbReference type="EMBL" id="JBHULE010000035">
    <property type="protein sequence ID" value="MFD2565556.1"/>
    <property type="molecule type" value="Genomic_DNA"/>
</dbReference>
<name>A0ABW5LN61_9FLAO</name>
<dbReference type="SUPFAM" id="SSF51306">
    <property type="entry name" value="LexA/Signal peptidase"/>
    <property type="match status" value="1"/>
</dbReference>
<comment type="subcellular location">
    <subcellularLocation>
        <location evidence="6">Membrane</location>
        <topology evidence="6">Single-pass type II membrane protein</topology>
    </subcellularLocation>
</comment>